<accession>A0AA39P4A2</accession>
<comment type="caution">
    <text evidence="1">The sequence shown here is derived from an EMBL/GenBank/DDBJ whole genome shotgun (WGS) entry which is preliminary data.</text>
</comment>
<protein>
    <submittedName>
        <fullName evidence="1">Uncharacterized protein</fullName>
    </submittedName>
</protein>
<evidence type="ECO:0000313" key="2">
    <source>
        <dbReference type="Proteomes" id="UP001175227"/>
    </source>
</evidence>
<feature type="non-terminal residue" evidence="1">
    <location>
        <position position="1"/>
    </location>
</feature>
<dbReference type="Proteomes" id="UP001175227">
    <property type="component" value="Unassembled WGS sequence"/>
</dbReference>
<dbReference type="EMBL" id="JAUEPR010000017">
    <property type="protein sequence ID" value="KAK0477301.1"/>
    <property type="molecule type" value="Genomic_DNA"/>
</dbReference>
<gene>
    <name evidence="1" type="ORF">IW261DRAFT_1594510</name>
</gene>
<keyword evidence="2" id="KW-1185">Reference proteome</keyword>
<reference evidence="1" key="1">
    <citation type="submission" date="2023-06" db="EMBL/GenBank/DDBJ databases">
        <authorList>
            <consortium name="Lawrence Berkeley National Laboratory"/>
            <person name="Ahrendt S."/>
            <person name="Sahu N."/>
            <person name="Indic B."/>
            <person name="Wong-Bajracharya J."/>
            <person name="Merenyi Z."/>
            <person name="Ke H.-M."/>
            <person name="Monk M."/>
            <person name="Kocsube S."/>
            <person name="Drula E."/>
            <person name="Lipzen A."/>
            <person name="Balint B."/>
            <person name="Henrissat B."/>
            <person name="Andreopoulos B."/>
            <person name="Martin F.M."/>
            <person name="Harder C.B."/>
            <person name="Rigling D."/>
            <person name="Ford K.L."/>
            <person name="Foster G.D."/>
            <person name="Pangilinan J."/>
            <person name="Papanicolaou A."/>
            <person name="Barry K."/>
            <person name="LaButti K."/>
            <person name="Viragh M."/>
            <person name="Koriabine M."/>
            <person name="Yan M."/>
            <person name="Riley R."/>
            <person name="Champramary S."/>
            <person name="Plett K.L."/>
            <person name="Tsai I.J."/>
            <person name="Slot J."/>
            <person name="Sipos G."/>
            <person name="Plett J."/>
            <person name="Nagy L.G."/>
            <person name="Grigoriev I.V."/>
        </authorList>
    </citation>
    <scope>NUCLEOTIDE SEQUENCE</scope>
    <source>
        <strain evidence="1">ICMP 16352</strain>
    </source>
</reference>
<evidence type="ECO:0000313" key="1">
    <source>
        <dbReference type="EMBL" id="KAK0477301.1"/>
    </source>
</evidence>
<name>A0AA39P4A2_9AGAR</name>
<organism evidence="1 2">
    <name type="scientific">Armillaria novae-zelandiae</name>
    <dbReference type="NCBI Taxonomy" id="153914"/>
    <lineage>
        <taxon>Eukaryota</taxon>
        <taxon>Fungi</taxon>
        <taxon>Dikarya</taxon>
        <taxon>Basidiomycota</taxon>
        <taxon>Agaricomycotina</taxon>
        <taxon>Agaricomycetes</taxon>
        <taxon>Agaricomycetidae</taxon>
        <taxon>Agaricales</taxon>
        <taxon>Marasmiineae</taxon>
        <taxon>Physalacriaceae</taxon>
        <taxon>Armillaria</taxon>
    </lineage>
</organism>
<sequence>MTSAISIREHAYPSNAELIVEGRSNAERHNIEAHRYAADNLSLGDKPSYIYRDCTLHVTNHNHGLLPALLASSPQIPHRLKNLTLSGSYDPHLSLAAILVHFTDGMTGYLNIHGLNLSLLDDYMYEGFLRLVGSEPGRSGAMSIILNHPTFRTIQDVARLLTRCRSAKTIKIIGKFAIVHGHLRMGEIFASNIQWAQRKVLVGREGGEVLFSIMLDRNILLDKLTMLVISNLSLRTMFQLREILQKVGPALRVLNLPLPPCDSVELFPLLDLSLNTSLQALTISHSLMAENPMLISLYIHQCLMTLLIPANRWRALSLRKFKLNVLMGFDQCIDVMNLGPIDALLHHSAPALRRLVIVLHVPDWSPDRMSREKTAIGRKMPLCVAKQDV</sequence>
<dbReference type="AlphaFoldDB" id="A0AA39P4A2"/>
<proteinExistence type="predicted"/>